<evidence type="ECO:0000256" key="4">
    <source>
        <dbReference type="ARBA" id="ARBA00023136"/>
    </source>
</evidence>
<evidence type="ECO:0000256" key="2">
    <source>
        <dbReference type="ARBA" id="ARBA00022692"/>
    </source>
</evidence>
<evidence type="ECO:0000256" key="5">
    <source>
        <dbReference type="SAM" id="Phobius"/>
    </source>
</evidence>
<dbReference type="PANTHER" id="PTHR24221:SF654">
    <property type="entry name" value="ATP-BINDING CASSETTE SUB-FAMILY B MEMBER 6"/>
    <property type="match status" value="1"/>
</dbReference>
<evidence type="ECO:0000313" key="9">
    <source>
        <dbReference type="Proteomes" id="UP000070107"/>
    </source>
</evidence>
<dbReference type="PROSITE" id="PS50929">
    <property type="entry name" value="ABC_TM1F"/>
    <property type="match status" value="1"/>
</dbReference>
<evidence type="ECO:0008006" key="10">
    <source>
        <dbReference type="Google" id="ProtNLM"/>
    </source>
</evidence>
<dbReference type="InterPro" id="IPR011527">
    <property type="entry name" value="ABC1_TM_dom"/>
</dbReference>
<sequence length="904" mass="100391">MEPSLARYIWSHTKRQQLWIVVIVVLSMIPYFLSFDLPKLIVNGPIQGGGFEAPGATQPFMEFSPDLPFIGEIHIFSGFELTREGMLVALSLVFLLLVIINGLFKFYINTYKGRLGERMLRRIRFELVDRVLRFPPQYFKRVKSAEVASLVKDEVEPLGGFIGDAFVQPALLGGQALTAMLFIMVQNFWLGMMAFAIVSVQIVLIPQMRKRLLRLGRERQITARALSGRVGEIVDGIGTVHVHDTSNYERADIAARLGRIFKIRYDLYQWKFLVKFLNNLLAQVTPFLFYLIGGYLVLRGRLDVGQLVAVITAYKDLPGPLKELIDWDQARQDVQVKYAQVVEQFSAENLIEPEIQTVRYEPVGALSGPLAAVNLSLADDGGATLVERVSFEIHPGETVAIVSTTAGGAEAVAEAIARLNRPEGGKVTAGGVDLLELPEAVTGRRMAYASSDVFLFHGSLRDNLLYGLKHAPLRPATYEGGEAELRRWNIEEARKAGNPDFDLGSDWIDYGAIGASGPQDLFAVVRNVLNAVVLSQDILDLGLRSPIEPKRHKALIDRVLELRNALRARLEEEGLSELVVPFEPGAYNKEATIGENLLFGVAAGPALADKALAANPYFLSILRRTGLGRTLYEMGLEIAEQALELFADLPPNHPFFQQLAFMTPEEIPAYETLLQKLTNKPFEAVSPADRAMIVALSFAYIEPRHRFGLLSEDLMERIVEARNLFHQGLPRELRGQIERYDPMTYITAASVMDNILFGRIGHNHPDGPERIRAIVTEILETLDLHDEVLDVGLDFNVGAGGRRLTGGQRQKVDVARALLKRADFIVLNRPLAALDQRAQGQILRNVLEEARRGGHSPAVIWVLSNPAMAAMFDRVIVFSAGRLVEDGTHETLLAGNGIFKELLS</sequence>
<dbReference type="PROSITE" id="PS50893">
    <property type="entry name" value="ABC_TRANSPORTER_2"/>
    <property type="match status" value="1"/>
</dbReference>
<dbReference type="RefSeq" id="WP_068885152.1">
    <property type="nucleotide sequence ID" value="NZ_LNTU01000040.1"/>
</dbReference>
<feature type="transmembrane region" description="Helical" evidence="5">
    <location>
        <begin position="86"/>
        <end position="108"/>
    </location>
</feature>
<comment type="caution">
    <text evidence="8">The sequence shown here is derived from an EMBL/GenBank/DDBJ whole genome shotgun (WGS) entry which is preliminary data.</text>
</comment>
<dbReference type="InterPro" id="IPR003439">
    <property type="entry name" value="ABC_transporter-like_ATP-bd"/>
</dbReference>
<evidence type="ECO:0000259" key="7">
    <source>
        <dbReference type="PROSITE" id="PS50929"/>
    </source>
</evidence>
<comment type="subcellular location">
    <subcellularLocation>
        <location evidence="1">Cell membrane</location>
        <topology evidence="1">Multi-pass membrane protein</topology>
    </subcellularLocation>
</comment>
<dbReference type="STRING" id="1494590.ATN84_22120"/>
<dbReference type="GO" id="GO:0034040">
    <property type="term" value="F:ATPase-coupled lipid transmembrane transporter activity"/>
    <property type="evidence" value="ECO:0007669"/>
    <property type="project" value="TreeGrafter"/>
</dbReference>
<dbReference type="Proteomes" id="UP000070107">
    <property type="component" value="Unassembled WGS sequence"/>
</dbReference>
<keyword evidence="2 5" id="KW-0812">Transmembrane</keyword>
<dbReference type="GO" id="GO:0005886">
    <property type="term" value="C:plasma membrane"/>
    <property type="evidence" value="ECO:0007669"/>
    <property type="project" value="UniProtKB-SubCell"/>
</dbReference>
<reference evidence="8 9" key="1">
    <citation type="submission" date="2015-11" db="EMBL/GenBank/DDBJ databases">
        <title>Draft genome sequence of Paramesorhizobium deserti A-3-E, a strain highly resistant to diverse beta-lactam antibiotics.</title>
        <authorList>
            <person name="Lv R."/>
            <person name="Yang X."/>
            <person name="Fang N."/>
            <person name="Guo J."/>
            <person name="Luo X."/>
            <person name="Peng F."/>
            <person name="Yang R."/>
            <person name="Cui Y."/>
            <person name="Fang C."/>
            <person name="Song Y."/>
        </authorList>
    </citation>
    <scope>NUCLEOTIDE SEQUENCE [LARGE SCALE GENOMIC DNA]</scope>
    <source>
        <strain evidence="8 9">A-3-E</strain>
    </source>
</reference>
<proteinExistence type="predicted"/>
<organism evidence="8 9">
    <name type="scientific">Paramesorhizobium deserti</name>
    <dbReference type="NCBI Taxonomy" id="1494590"/>
    <lineage>
        <taxon>Bacteria</taxon>
        <taxon>Pseudomonadati</taxon>
        <taxon>Pseudomonadota</taxon>
        <taxon>Alphaproteobacteria</taxon>
        <taxon>Hyphomicrobiales</taxon>
        <taxon>Phyllobacteriaceae</taxon>
        <taxon>Paramesorhizobium</taxon>
    </lineage>
</organism>
<feature type="domain" description="ABC transmembrane type-1" evidence="7">
    <location>
        <begin position="90"/>
        <end position="326"/>
    </location>
</feature>
<dbReference type="InterPro" id="IPR039421">
    <property type="entry name" value="Type_1_exporter"/>
</dbReference>
<dbReference type="EMBL" id="LNTU01000040">
    <property type="protein sequence ID" value="KXF74917.1"/>
    <property type="molecule type" value="Genomic_DNA"/>
</dbReference>
<keyword evidence="9" id="KW-1185">Reference proteome</keyword>
<dbReference type="Gene3D" id="1.20.1560.10">
    <property type="entry name" value="ABC transporter type 1, transmembrane domain"/>
    <property type="match status" value="1"/>
</dbReference>
<feature type="transmembrane region" description="Helical" evidence="5">
    <location>
        <begin position="188"/>
        <end position="205"/>
    </location>
</feature>
<dbReference type="Pfam" id="PF00664">
    <property type="entry name" value="ABC_membrane"/>
    <property type="match status" value="1"/>
</dbReference>
<feature type="domain" description="ABC transporter" evidence="6">
    <location>
        <begin position="370"/>
        <end position="902"/>
    </location>
</feature>
<dbReference type="InterPro" id="IPR027417">
    <property type="entry name" value="P-loop_NTPase"/>
</dbReference>
<evidence type="ECO:0000313" key="8">
    <source>
        <dbReference type="EMBL" id="KXF74917.1"/>
    </source>
</evidence>
<keyword evidence="4 5" id="KW-0472">Membrane</keyword>
<dbReference type="GO" id="GO:0016887">
    <property type="term" value="F:ATP hydrolysis activity"/>
    <property type="evidence" value="ECO:0007669"/>
    <property type="project" value="InterPro"/>
</dbReference>
<dbReference type="GO" id="GO:0140359">
    <property type="term" value="F:ABC-type transporter activity"/>
    <property type="evidence" value="ECO:0007669"/>
    <property type="project" value="InterPro"/>
</dbReference>
<dbReference type="OrthoDB" id="9760920at2"/>
<protein>
    <recommendedName>
        <fullName evidence="10">ABC transporter ATP-binding protein</fullName>
    </recommendedName>
</protein>
<dbReference type="PANTHER" id="PTHR24221">
    <property type="entry name" value="ATP-BINDING CASSETTE SUB-FAMILY B"/>
    <property type="match status" value="1"/>
</dbReference>
<evidence type="ECO:0000256" key="3">
    <source>
        <dbReference type="ARBA" id="ARBA00022989"/>
    </source>
</evidence>
<name>A0A135HNY2_9HYPH</name>
<feature type="transmembrane region" description="Helical" evidence="5">
    <location>
        <begin position="18"/>
        <end position="35"/>
    </location>
</feature>
<dbReference type="GO" id="GO:0005524">
    <property type="term" value="F:ATP binding"/>
    <property type="evidence" value="ECO:0007669"/>
    <property type="project" value="InterPro"/>
</dbReference>
<dbReference type="Gene3D" id="3.40.50.300">
    <property type="entry name" value="P-loop containing nucleotide triphosphate hydrolases"/>
    <property type="match status" value="2"/>
</dbReference>
<accession>A0A135HNY2</accession>
<dbReference type="CDD" id="cd07346">
    <property type="entry name" value="ABC_6TM_exporters"/>
    <property type="match status" value="1"/>
</dbReference>
<dbReference type="AlphaFoldDB" id="A0A135HNY2"/>
<dbReference type="InterPro" id="IPR036640">
    <property type="entry name" value="ABC1_TM_sf"/>
</dbReference>
<evidence type="ECO:0000256" key="1">
    <source>
        <dbReference type="ARBA" id="ARBA00004651"/>
    </source>
</evidence>
<keyword evidence="3 5" id="KW-1133">Transmembrane helix</keyword>
<dbReference type="SUPFAM" id="SSF52540">
    <property type="entry name" value="P-loop containing nucleoside triphosphate hydrolases"/>
    <property type="match status" value="1"/>
</dbReference>
<gene>
    <name evidence="8" type="ORF">ATN84_22120</name>
</gene>
<evidence type="ECO:0000259" key="6">
    <source>
        <dbReference type="PROSITE" id="PS50893"/>
    </source>
</evidence>
<dbReference type="SUPFAM" id="SSF90123">
    <property type="entry name" value="ABC transporter transmembrane region"/>
    <property type="match status" value="1"/>
</dbReference>